<keyword evidence="2" id="KW-1003">Cell membrane</keyword>
<dbReference type="PANTHER" id="PTHR43702:SF11">
    <property type="entry name" value="L-FUCOSE-PROTON SYMPORTER"/>
    <property type="match status" value="1"/>
</dbReference>
<evidence type="ECO:0000313" key="7">
    <source>
        <dbReference type="EMBL" id="KLU06935.1"/>
    </source>
</evidence>
<feature type="transmembrane region" description="Helical" evidence="6">
    <location>
        <begin position="382"/>
        <end position="402"/>
    </location>
</feature>
<protein>
    <submittedName>
        <fullName evidence="7">Fucose permease</fullName>
    </submittedName>
</protein>
<dbReference type="CDD" id="cd17394">
    <property type="entry name" value="MFS_FucP_like"/>
    <property type="match status" value="1"/>
</dbReference>
<reference evidence="7" key="1">
    <citation type="submission" date="2015-05" db="EMBL/GenBank/DDBJ databases">
        <title>Permanent draft genome of Rhodopirellula islandicus K833.</title>
        <authorList>
            <person name="Kizina J."/>
            <person name="Richter M."/>
            <person name="Glockner F.O."/>
            <person name="Harder J."/>
        </authorList>
    </citation>
    <scope>NUCLEOTIDE SEQUENCE [LARGE SCALE GENOMIC DNA]</scope>
    <source>
        <strain evidence="7">K833</strain>
    </source>
</reference>
<feature type="transmembrane region" description="Helical" evidence="6">
    <location>
        <begin position="252"/>
        <end position="273"/>
    </location>
</feature>
<dbReference type="InterPro" id="IPR036259">
    <property type="entry name" value="MFS_trans_sf"/>
</dbReference>
<keyword evidence="4 6" id="KW-1133">Transmembrane helix</keyword>
<feature type="transmembrane region" description="Helical" evidence="6">
    <location>
        <begin position="293"/>
        <end position="317"/>
    </location>
</feature>
<evidence type="ECO:0000256" key="1">
    <source>
        <dbReference type="ARBA" id="ARBA00004429"/>
    </source>
</evidence>
<evidence type="ECO:0000256" key="6">
    <source>
        <dbReference type="SAM" id="Phobius"/>
    </source>
</evidence>
<dbReference type="InterPro" id="IPR050375">
    <property type="entry name" value="MFS_TsgA-like"/>
</dbReference>
<dbReference type="PANTHER" id="PTHR43702">
    <property type="entry name" value="L-FUCOSE-PROTON SYMPORTER"/>
    <property type="match status" value="1"/>
</dbReference>
<evidence type="ECO:0000256" key="2">
    <source>
        <dbReference type="ARBA" id="ARBA00022475"/>
    </source>
</evidence>
<feature type="transmembrane region" description="Helical" evidence="6">
    <location>
        <begin position="349"/>
        <end position="370"/>
    </location>
</feature>
<evidence type="ECO:0000256" key="4">
    <source>
        <dbReference type="ARBA" id="ARBA00022989"/>
    </source>
</evidence>
<dbReference type="OrthoDB" id="9795150at2"/>
<dbReference type="InterPro" id="IPR011701">
    <property type="entry name" value="MFS"/>
</dbReference>
<gene>
    <name evidence="7" type="ORF">RISK_000736</name>
</gene>
<feature type="transmembrane region" description="Helical" evidence="6">
    <location>
        <begin position="88"/>
        <end position="107"/>
    </location>
</feature>
<evidence type="ECO:0000256" key="5">
    <source>
        <dbReference type="ARBA" id="ARBA00023136"/>
    </source>
</evidence>
<dbReference type="Proteomes" id="UP000036367">
    <property type="component" value="Unassembled WGS sequence"/>
</dbReference>
<dbReference type="RefSeq" id="WP_047812793.1">
    <property type="nucleotide sequence ID" value="NZ_LECT01000007.1"/>
</dbReference>
<dbReference type="Gene3D" id="1.20.1250.20">
    <property type="entry name" value="MFS general substrate transporter like domains"/>
    <property type="match status" value="2"/>
</dbReference>
<keyword evidence="5 6" id="KW-0472">Membrane</keyword>
<dbReference type="EMBL" id="LECT01000007">
    <property type="protein sequence ID" value="KLU06935.1"/>
    <property type="molecule type" value="Genomic_DNA"/>
</dbReference>
<dbReference type="GO" id="GO:0015535">
    <property type="term" value="F:fucose:proton symporter activity"/>
    <property type="evidence" value="ECO:0007669"/>
    <property type="project" value="InterPro"/>
</dbReference>
<dbReference type="AlphaFoldDB" id="A0A0J1BK85"/>
<feature type="transmembrane region" description="Helical" evidence="6">
    <location>
        <begin position="324"/>
        <end position="343"/>
    </location>
</feature>
<sequence>MPEPTVAESQNSVEVVPKSYLVAFVLTTFCFALWGFANDITNPLVEAFGRIFNQSNFASSFVQFAFYGGYCFMALPAALFIKKFSYKTGLLVGLALYALGGLAFIPAASVGEFMPFLIAFFVMTCGLSFLETSANPYILSMGPASTATQRLNLAQSFNPLGSIVGILTAKYAILSNINALDGPERAKLPVEQFDAMKFSDLAIVRGPYVAIGLVIVTMFVLILVKKMPHNQDSDTSLDIVGTLRRLFANSRYVGGVIAQAFYVGAQIMCWTFTAQYGKAVYMAEGLSAGEAAASASSFTLYSMVLFAVARFVCTFLLKYVQPGALLLVLATGAMGLLVPVMLVGGQTGLWALVGVSGCMSLMFPTIYGIALDRVGDDAKLGAAGLVMAIAGGSIMPPLQGYLIDTWSLNLSFVLPLVCFGVIAIYGLFTAKAKAPLEISAA</sequence>
<organism evidence="7 8">
    <name type="scientific">Rhodopirellula islandica</name>
    <dbReference type="NCBI Taxonomy" id="595434"/>
    <lineage>
        <taxon>Bacteria</taxon>
        <taxon>Pseudomonadati</taxon>
        <taxon>Planctomycetota</taxon>
        <taxon>Planctomycetia</taxon>
        <taxon>Pirellulales</taxon>
        <taxon>Pirellulaceae</taxon>
        <taxon>Rhodopirellula</taxon>
    </lineage>
</organism>
<comment type="caution">
    <text evidence="7">The sequence shown here is derived from an EMBL/GenBank/DDBJ whole genome shotgun (WGS) entry which is preliminary data.</text>
</comment>
<name>A0A0J1BK85_RHOIS</name>
<feature type="transmembrane region" description="Helical" evidence="6">
    <location>
        <begin position="57"/>
        <end position="81"/>
    </location>
</feature>
<feature type="transmembrane region" description="Helical" evidence="6">
    <location>
        <begin position="206"/>
        <end position="224"/>
    </location>
</feature>
<feature type="transmembrane region" description="Helical" evidence="6">
    <location>
        <begin position="20"/>
        <end position="37"/>
    </location>
</feature>
<dbReference type="InterPro" id="IPR005275">
    <property type="entry name" value="Lfuc_symporter_FucP"/>
</dbReference>
<dbReference type="Pfam" id="PF07690">
    <property type="entry name" value="MFS_1"/>
    <property type="match status" value="1"/>
</dbReference>
<accession>A0A0J1BK85</accession>
<dbReference type="GO" id="GO:0005886">
    <property type="term" value="C:plasma membrane"/>
    <property type="evidence" value="ECO:0007669"/>
    <property type="project" value="UniProtKB-SubCell"/>
</dbReference>
<evidence type="ECO:0000313" key="8">
    <source>
        <dbReference type="Proteomes" id="UP000036367"/>
    </source>
</evidence>
<dbReference type="NCBIfam" id="TIGR00885">
    <property type="entry name" value="fucP"/>
    <property type="match status" value="1"/>
</dbReference>
<dbReference type="STRING" id="595434.RISK_000736"/>
<evidence type="ECO:0000256" key="3">
    <source>
        <dbReference type="ARBA" id="ARBA00022692"/>
    </source>
</evidence>
<keyword evidence="3 6" id="KW-0812">Transmembrane</keyword>
<dbReference type="PATRIC" id="fig|595434.4.peg.713"/>
<proteinExistence type="predicted"/>
<feature type="transmembrane region" description="Helical" evidence="6">
    <location>
        <begin position="113"/>
        <end position="130"/>
    </location>
</feature>
<keyword evidence="8" id="KW-1185">Reference proteome</keyword>
<dbReference type="SUPFAM" id="SSF103473">
    <property type="entry name" value="MFS general substrate transporter"/>
    <property type="match status" value="1"/>
</dbReference>
<feature type="transmembrane region" description="Helical" evidence="6">
    <location>
        <begin position="408"/>
        <end position="428"/>
    </location>
</feature>
<comment type="subcellular location">
    <subcellularLocation>
        <location evidence="1">Cell inner membrane</location>
        <topology evidence="1">Multi-pass membrane protein</topology>
    </subcellularLocation>
</comment>